<keyword evidence="2" id="KW-1185">Reference proteome</keyword>
<protein>
    <submittedName>
        <fullName evidence="1">Uncharacterized protein</fullName>
    </submittedName>
</protein>
<evidence type="ECO:0000313" key="2">
    <source>
        <dbReference type="Proteomes" id="UP001385951"/>
    </source>
</evidence>
<evidence type="ECO:0000313" key="1">
    <source>
        <dbReference type="EMBL" id="KAK7687936.1"/>
    </source>
</evidence>
<reference evidence="1 2" key="1">
    <citation type="submission" date="2022-09" db="EMBL/GenBank/DDBJ databases">
        <authorList>
            <person name="Palmer J.M."/>
        </authorList>
    </citation>
    <scope>NUCLEOTIDE SEQUENCE [LARGE SCALE GENOMIC DNA]</scope>
    <source>
        <strain evidence="1 2">DSM 7382</strain>
    </source>
</reference>
<dbReference type="Proteomes" id="UP001385951">
    <property type="component" value="Unassembled WGS sequence"/>
</dbReference>
<sequence>MDDGCFAVAMVQRQVMLVKAINLYSRRDDLLHVHMFVPFGQRTFLLSPVPQARISPRDLLTIFCANDIIAIDAQGAVDLSAKAYAEFVELGKMMQEKYEKMFSAWSRTERKR</sequence>
<name>A0AAW0G3R7_9APHY</name>
<dbReference type="EMBL" id="JASBNA010000012">
    <property type="protein sequence ID" value="KAK7687936.1"/>
    <property type="molecule type" value="Genomic_DNA"/>
</dbReference>
<comment type="caution">
    <text evidence="1">The sequence shown here is derived from an EMBL/GenBank/DDBJ whole genome shotgun (WGS) entry which is preliminary data.</text>
</comment>
<dbReference type="AlphaFoldDB" id="A0AAW0G3R7"/>
<organism evidence="1 2">
    <name type="scientific">Cerrena zonata</name>
    <dbReference type="NCBI Taxonomy" id="2478898"/>
    <lineage>
        <taxon>Eukaryota</taxon>
        <taxon>Fungi</taxon>
        <taxon>Dikarya</taxon>
        <taxon>Basidiomycota</taxon>
        <taxon>Agaricomycotina</taxon>
        <taxon>Agaricomycetes</taxon>
        <taxon>Polyporales</taxon>
        <taxon>Cerrenaceae</taxon>
        <taxon>Cerrena</taxon>
    </lineage>
</organism>
<proteinExistence type="predicted"/>
<accession>A0AAW0G3R7</accession>
<gene>
    <name evidence="1" type="ORF">QCA50_009155</name>
</gene>